<dbReference type="RefSeq" id="WP_379840715.1">
    <property type="nucleotide sequence ID" value="NZ_JBHSMA010000001.1"/>
</dbReference>
<keyword evidence="1" id="KW-0472">Membrane</keyword>
<keyword evidence="1" id="KW-1133">Transmembrane helix</keyword>
<evidence type="ECO:0000313" key="2">
    <source>
        <dbReference type="EMBL" id="MFC5408026.1"/>
    </source>
</evidence>
<accession>A0ABW0I3D4</accession>
<name>A0ABW0I3D4_9BACT</name>
<organism evidence="2 3">
    <name type="scientific">Larkinella bovis</name>
    <dbReference type="NCBI Taxonomy" id="683041"/>
    <lineage>
        <taxon>Bacteria</taxon>
        <taxon>Pseudomonadati</taxon>
        <taxon>Bacteroidota</taxon>
        <taxon>Cytophagia</taxon>
        <taxon>Cytophagales</taxon>
        <taxon>Spirosomataceae</taxon>
        <taxon>Larkinella</taxon>
    </lineage>
</organism>
<feature type="transmembrane region" description="Helical" evidence="1">
    <location>
        <begin position="15"/>
        <end position="37"/>
    </location>
</feature>
<dbReference type="EMBL" id="JBHSMA010000001">
    <property type="protein sequence ID" value="MFC5408026.1"/>
    <property type="molecule type" value="Genomic_DNA"/>
</dbReference>
<reference evidence="3" key="1">
    <citation type="journal article" date="2019" name="Int. J. Syst. Evol. Microbiol.">
        <title>The Global Catalogue of Microorganisms (GCM) 10K type strain sequencing project: providing services to taxonomists for standard genome sequencing and annotation.</title>
        <authorList>
            <consortium name="The Broad Institute Genomics Platform"/>
            <consortium name="The Broad Institute Genome Sequencing Center for Infectious Disease"/>
            <person name="Wu L."/>
            <person name="Ma J."/>
        </authorList>
    </citation>
    <scope>NUCLEOTIDE SEQUENCE [LARGE SCALE GENOMIC DNA]</scope>
    <source>
        <strain evidence="3">CCUG 55250</strain>
    </source>
</reference>
<keyword evidence="3" id="KW-1185">Reference proteome</keyword>
<comment type="caution">
    <text evidence="2">The sequence shown here is derived from an EMBL/GenBank/DDBJ whole genome shotgun (WGS) entry which is preliminary data.</text>
</comment>
<evidence type="ECO:0000256" key="1">
    <source>
        <dbReference type="SAM" id="Phobius"/>
    </source>
</evidence>
<gene>
    <name evidence="2" type="ORF">ACFPMF_01805</name>
</gene>
<proteinExistence type="predicted"/>
<keyword evidence="1" id="KW-0812">Transmembrane</keyword>
<evidence type="ECO:0000313" key="3">
    <source>
        <dbReference type="Proteomes" id="UP001596106"/>
    </source>
</evidence>
<dbReference type="Proteomes" id="UP001596106">
    <property type="component" value="Unassembled WGS sequence"/>
</dbReference>
<sequence length="62" mass="7336">MEQLSNFISSPYGHVIVWLILVIVLTAFGSFVLGFVLGDRERKDRNAYLDRPDDYYRKHYKL</sequence>
<protein>
    <submittedName>
        <fullName evidence="2">Uncharacterized protein</fullName>
    </submittedName>
</protein>